<evidence type="ECO:0000256" key="4">
    <source>
        <dbReference type="ARBA" id="ARBA00022927"/>
    </source>
</evidence>
<dbReference type="GO" id="GO:0007264">
    <property type="term" value="P:small GTPase-mediated signal transduction"/>
    <property type="evidence" value="ECO:0007669"/>
    <property type="project" value="InterPro"/>
</dbReference>
<feature type="domain" description="N-acetyltransferase" evidence="6">
    <location>
        <begin position="4"/>
        <end position="171"/>
    </location>
</feature>
<evidence type="ECO:0000313" key="7">
    <source>
        <dbReference type="EMBL" id="KAF5310207.1"/>
    </source>
</evidence>
<dbReference type="Proteomes" id="UP000567179">
    <property type="component" value="Unassembled WGS sequence"/>
</dbReference>
<dbReference type="AlphaFoldDB" id="A0A8H5AU47"/>
<dbReference type="SUPFAM" id="SSF51316">
    <property type="entry name" value="Mss4-like"/>
    <property type="match status" value="1"/>
</dbReference>
<sequence length="351" mass="38593">MSMITFDYVSAQDLPSALEIERAGFIPEEAGTETSFSYRQANAPNLFLGAYQLDGSTRSLVGYVCATQTPETSLTHESMSHHIPGSASICIHSVCVAPSQRKKGLGLALLEEYIKRAEQARADGVETWERIVLIAHEELVPFYEKAGFENVGKSSVVHGPYPWFEMRHVLRAVASASEHPEQMVQGVQQIPAGVYEALQRRRTDVPSSRTIYDFVNGVMDVINSTSDGVSLNKFDLLCPRAGCGSIILKKGVANWVERGSEQLEPVGYAQNPHLPPLPTPPETVQLWLVTGSPMVFENIGFTRPVKPLESGLRMKLLTCGECDLGPLGWSEEGTTEYWLACSREPRLASIP</sequence>
<dbReference type="InterPro" id="IPR011057">
    <property type="entry name" value="Mss4-like_sf"/>
</dbReference>
<dbReference type="InterPro" id="IPR007515">
    <property type="entry name" value="Mss4"/>
</dbReference>
<evidence type="ECO:0000313" key="8">
    <source>
        <dbReference type="Proteomes" id="UP000567179"/>
    </source>
</evidence>
<keyword evidence="4" id="KW-0653">Protein transport</keyword>
<dbReference type="PROSITE" id="PS51796">
    <property type="entry name" value="MSS4"/>
    <property type="match status" value="1"/>
</dbReference>
<dbReference type="InterPro" id="IPR016181">
    <property type="entry name" value="Acyl_CoA_acyltransferase"/>
</dbReference>
<evidence type="ECO:0000256" key="1">
    <source>
        <dbReference type="ARBA" id="ARBA00022448"/>
    </source>
</evidence>
<dbReference type="SUPFAM" id="SSF55729">
    <property type="entry name" value="Acyl-CoA N-acyltransferases (Nat)"/>
    <property type="match status" value="1"/>
</dbReference>
<dbReference type="InterPro" id="IPR000182">
    <property type="entry name" value="GNAT_dom"/>
</dbReference>
<dbReference type="GO" id="GO:0015031">
    <property type="term" value="P:protein transport"/>
    <property type="evidence" value="ECO:0007669"/>
    <property type="project" value="UniProtKB-KW"/>
</dbReference>
<evidence type="ECO:0000256" key="5">
    <source>
        <dbReference type="ARBA" id="ARBA00023315"/>
    </source>
</evidence>
<keyword evidence="2" id="KW-0344">Guanine-nucleotide releasing factor</keyword>
<dbReference type="PANTHER" id="PTHR10908:SF0">
    <property type="entry name" value="SEROTONIN N-ACETYLTRANSFERASE"/>
    <property type="match status" value="1"/>
</dbReference>
<dbReference type="CDD" id="cd04301">
    <property type="entry name" value="NAT_SF"/>
    <property type="match status" value="1"/>
</dbReference>
<dbReference type="InterPro" id="IPR011323">
    <property type="entry name" value="Mss4/transl-control_tumour"/>
</dbReference>
<proteinExistence type="predicted"/>
<dbReference type="GO" id="GO:0004059">
    <property type="term" value="F:aralkylamine N-acetyltransferase activity"/>
    <property type="evidence" value="ECO:0007669"/>
    <property type="project" value="TreeGrafter"/>
</dbReference>
<dbReference type="InterPro" id="IPR051635">
    <property type="entry name" value="SNAT-like"/>
</dbReference>
<reference evidence="7 8" key="1">
    <citation type="journal article" date="2020" name="ISME J.">
        <title>Uncovering the hidden diversity of litter-decomposition mechanisms in mushroom-forming fungi.</title>
        <authorList>
            <person name="Floudas D."/>
            <person name="Bentzer J."/>
            <person name="Ahren D."/>
            <person name="Johansson T."/>
            <person name="Persson P."/>
            <person name="Tunlid A."/>
        </authorList>
    </citation>
    <scope>NUCLEOTIDE SEQUENCE [LARGE SCALE GENOMIC DNA]</scope>
    <source>
        <strain evidence="7 8">CBS 101986</strain>
    </source>
</reference>
<dbReference type="GO" id="GO:0005737">
    <property type="term" value="C:cytoplasm"/>
    <property type="evidence" value="ECO:0007669"/>
    <property type="project" value="TreeGrafter"/>
</dbReference>
<accession>A0A8H5AU47</accession>
<keyword evidence="3" id="KW-0808">Transferase</keyword>
<keyword evidence="1" id="KW-0813">Transport</keyword>
<dbReference type="GO" id="GO:0005085">
    <property type="term" value="F:guanyl-nucleotide exchange factor activity"/>
    <property type="evidence" value="ECO:0007669"/>
    <property type="project" value="UniProtKB-KW"/>
</dbReference>
<dbReference type="Pfam" id="PF13673">
    <property type="entry name" value="Acetyltransf_10"/>
    <property type="match status" value="1"/>
</dbReference>
<comment type="caution">
    <text evidence="7">The sequence shown here is derived from an EMBL/GenBank/DDBJ whole genome shotgun (WGS) entry which is preliminary data.</text>
</comment>
<keyword evidence="8" id="KW-1185">Reference proteome</keyword>
<organism evidence="7 8">
    <name type="scientific">Psilocybe cf. subviscida</name>
    <dbReference type="NCBI Taxonomy" id="2480587"/>
    <lineage>
        <taxon>Eukaryota</taxon>
        <taxon>Fungi</taxon>
        <taxon>Dikarya</taxon>
        <taxon>Basidiomycota</taxon>
        <taxon>Agaricomycotina</taxon>
        <taxon>Agaricomycetes</taxon>
        <taxon>Agaricomycetidae</taxon>
        <taxon>Agaricales</taxon>
        <taxon>Agaricineae</taxon>
        <taxon>Strophariaceae</taxon>
        <taxon>Psilocybe</taxon>
    </lineage>
</organism>
<evidence type="ECO:0000256" key="3">
    <source>
        <dbReference type="ARBA" id="ARBA00022679"/>
    </source>
</evidence>
<dbReference type="Gene3D" id="3.40.630.30">
    <property type="match status" value="1"/>
</dbReference>
<dbReference type="EMBL" id="JAACJJ010000058">
    <property type="protein sequence ID" value="KAF5310207.1"/>
    <property type="molecule type" value="Genomic_DNA"/>
</dbReference>
<dbReference type="Gene3D" id="2.170.150.10">
    <property type="entry name" value="Metal Binding Protein, Guanine Nucleotide Exchange Factor, Chain A"/>
    <property type="match status" value="1"/>
</dbReference>
<evidence type="ECO:0000259" key="6">
    <source>
        <dbReference type="PROSITE" id="PS51186"/>
    </source>
</evidence>
<dbReference type="Pfam" id="PF04421">
    <property type="entry name" value="Mss4"/>
    <property type="match status" value="1"/>
</dbReference>
<evidence type="ECO:0000256" key="2">
    <source>
        <dbReference type="ARBA" id="ARBA00022658"/>
    </source>
</evidence>
<protein>
    <recommendedName>
        <fullName evidence="6">N-acetyltransferase domain-containing protein</fullName>
    </recommendedName>
</protein>
<keyword evidence="5" id="KW-0012">Acyltransferase</keyword>
<dbReference type="PROSITE" id="PS51186">
    <property type="entry name" value="GNAT"/>
    <property type="match status" value="1"/>
</dbReference>
<name>A0A8H5AU47_9AGAR</name>
<gene>
    <name evidence="7" type="ORF">D9619_010479</name>
</gene>
<dbReference type="PANTHER" id="PTHR10908">
    <property type="entry name" value="SEROTONIN N-ACETYLTRANSFERASE"/>
    <property type="match status" value="1"/>
</dbReference>